<dbReference type="InterPro" id="IPR002893">
    <property type="entry name" value="Znf_MYND"/>
</dbReference>
<proteinExistence type="evidence at transcript level"/>
<dbReference type="PANTHER" id="PTHR12197">
    <property type="entry name" value="HISTONE-LYSINE N-METHYLTRANSFERASE SMYD"/>
    <property type="match status" value="1"/>
</dbReference>
<dbReference type="GO" id="GO:0008168">
    <property type="term" value="F:methyltransferase activity"/>
    <property type="evidence" value="ECO:0007669"/>
    <property type="project" value="UniProtKB-KW"/>
</dbReference>
<dbReference type="GO" id="GO:0005634">
    <property type="term" value="C:nucleus"/>
    <property type="evidence" value="ECO:0007669"/>
    <property type="project" value="TreeGrafter"/>
</dbReference>
<keyword evidence="5" id="KW-0489">Methyltransferase</keyword>
<feature type="domain" description="MYND-type" evidence="4">
    <location>
        <begin position="46"/>
        <end position="76"/>
    </location>
</feature>
<keyword evidence="1" id="KW-0479">Metal-binding</keyword>
<evidence type="ECO:0000256" key="2">
    <source>
        <dbReference type="ARBA" id="ARBA00022771"/>
    </source>
</evidence>
<organism evidence="5">
    <name type="scientific">Brachionus koreanus</name>
    <dbReference type="NCBI Taxonomy" id="1199090"/>
    <lineage>
        <taxon>Eukaryota</taxon>
        <taxon>Metazoa</taxon>
        <taxon>Spiralia</taxon>
        <taxon>Gnathifera</taxon>
        <taxon>Rotifera</taxon>
        <taxon>Eurotatoria</taxon>
        <taxon>Monogononta</taxon>
        <taxon>Pseudotrocha</taxon>
        <taxon>Ploima</taxon>
        <taxon>Brachionidae</taxon>
        <taxon>Brachionus</taxon>
    </lineage>
</organism>
<dbReference type="Gene3D" id="1.10.220.160">
    <property type="match status" value="1"/>
</dbReference>
<dbReference type="SUPFAM" id="SSF82199">
    <property type="entry name" value="SET domain"/>
    <property type="match status" value="1"/>
</dbReference>
<dbReference type="GO" id="GO:0032259">
    <property type="term" value="P:methylation"/>
    <property type="evidence" value="ECO:0007669"/>
    <property type="project" value="UniProtKB-KW"/>
</dbReference>
<dbReference type="GO" id="GO:0008270">
    <property type="term" value="F:zinc ion binding"/>
    <property type="evidence" value="ECO:0007669"/>
    <property type="project" value="UniProtKB-KW"/>
</dbReference>
<dbReference type="EMBL" id="MK234826">
    <property type="protein sequence ID" value="QDF21450.1"/>
    <property type="molecule type" value="mRNA"/>
</dbReference>
<keyword evidence="2" id="KW-0863">Zinc-finger</keyword>
<evidence type="ECO:0000259" key="4">
    <source>
        <dbReference type="Pfam" id="PF01753"/>
    </source>
</evidence>
<evidence type="ECO:0000256" key="1">
    <source>
        <dbReference type="ARBA" id="ARBA00022723"/>
    </source>
</evidence>
<keyword evidence="5" id="KW-0808">Transferase</keyword>
<dbReference type="Gene3D" id="6.10.140.2220">
    <property type="match status" value="1"/>
</dbReference>
<name>A0A4Y6ESB0_9BILA</name>
<reference evidence="5" key="1">
    <citation type="submission" date="2018-11" db="EMBL/GenBank/DDBJ databases">
        <authorList>
            <person name="Kim M.-S."/>
            <person name="Lee Y.-H."/>
            <person name="Lee J.-S."/>
        </authorList>
    </citation>
    <scope>NUCLEOTIDE SEQUENCE</scope>
</reference>
<dbReference type="Pfam" id="PF01753">
    <property type="entry name" value="zf-MYND"/>
    <property type="match status" value="1"/>
</dbReference>
<evidence type="ECO:0000256" key="3">
    <source>
        <dbReference type="ARBA" id="ARBA00022833"/>
    </source>
</evidence>
<dbReference type="InterPro" id="IPR050869">
    <property type="entry name" value="H3K4_H4K5_MeTrfase"/>
</dbReference>
<accession>A0A4Y6ESB0</accession>
<keyword evidence="3" id="KW-0862">Zinc</keyword>
<dbReference type="InterPro" id="IPR046341">
    <property type="entry name" value="SET_dom_sf"/>
</dbReference>
<dbReference type="PANTHER" id="PTHR12197:SF251">
    <property type="entry name" value="EG:BACR7C10.4 PROTEIN"/>
    <property type="match status" value="1"/>
</dbReference>
<dbReference type="AlphaFoldDB" id="A0A4Y6ESB0"/>
<sequence>MFNTAYKFTQDKKWIITCDEKNTNQWLAYLNQPSQSRKEDDLIKRRNKLHECPNCHFMYYCNRTCEKLDTIHRNECEAFSKLTDKNLFENLKNEDLRLFLRILIKTTSNEEDCGDFNKLSDKIDLFKQNKEKIAQMESLLKFIKDLMGRSFLSKFTQNEIFSNFARMMINKFEIKCDNCSIGIGIYPNLSLLNHSCEPNSVIIFNGNKALVKANKLILNYEQATVSFCNPNLSDLERKNYLKKNYFFDCDCHRCSGTKVEERPSPIPLLQFDVDSFKEPEIKRAVRIANKMLRTHLAKSALEMFLLDPKNWPEYIKQIKIVYKPQPTNEKKYILGWVENKSISTIFINETFRKRLEILRLNESVNIKEIEIITFFLSVIIIHELGHLLFRWAGFNSSPPKFSDSGSFLERKLFDGVVNILTHPKSEWTPNSEHYGIRIKGPKTEKNNEKRISYELYIRKVCNFEFEDNLNSYISPEIDEQPVEQNTLVLKSYGENNADYFDENTDNEEDWFDKLFLKCYFVK</sequence>
<evidence type="ECO:0000313" key="5">
    <source>
        <dbReference type="EMBL" id="QDF21450.1"/>
    </source>
</evidence>
<protein>
    <submittedName>
        <fullName evidence="5">Histone-lysine N-methyltransferase SMYD1 isoform X2</fullName>
    </submittedName>
</protein>
<dbReference type="Gene3D" id="2.170.270.10">
    <property type="entry name" value="SET domain"/>
    <property type="match status" value="1"/>
</dbReference>